<feature type="compositionally biased region" description="Basic residues" evidence="1">
    <location>
        <begin position="57"/>
        <end position="67"/>
    </location>
</feature>
<dbReference type="EMBL" id="JAUJYN010000004">
    <property type="protein sequence ID" value="KAK1272568.1"/>
    <property type="molecule type" value="Genomic_DNA"/>
</dbReference>
<keyword evidence="3" id="KW-1185">Reference proteome</keyword>
<comment type="caution">
    <text evidence="2">The sequence shown here is derived from an EMBL/GenBank/DDBJ whole genome shotgun (WGS) entry which is preliminary data.</text>
</comment>
<protein>
    <submittedName>
        <fullName evidence="2">Uncharacterized protein</fullName>
    </submittedName>
</protein>
<evidence type="ECO:0000313" key="3">
    <source>
        <dbReference type="Proteomes" id="UP001179952"/>
    </source>
</evidence>
<reference evidence="2" key="2">
    <citation type="submission" date="2023-06" db="EMBL/GenBank/DDBJ databases">
        <authorList>
            <person name="Ma L."/>
            <person name="Liu K.-W."/>
            <person name="Li Z."/>
            <person name="Hsiao Y.-Y."/>
            <person name="Qi Y."/>
            <person name="Fu T."/>
            <person name="Tang G."/>
            <person name="Zhang D."/>
            <person name="Sun W.-H."/>
            <person name="Liu D.-K."/>
            <person name="Li Y."/>
            <person name="Chen G.-Z."/>
            <person name="Liu X.-D."/>
            <person name="Liao X.-Y."/>
            <person name="Jiang Y.-T."/>
            <person name="Yu X."/>
            <person name="Hao Y."/>
            <person name="Huang J."/>
            <person name="Zhao X.-W."/>
            <person name="Ke S."/>
            <person name="Chen Y.-Y."/>
            <person name="Wu W.-L."/>
            <person name="Hsu J.-L."/>
            <person name="Lin Y.-F."/>
            <person name="Huang M.-D."/>
            <person name="Li C.-Y."/>
            <person name="Huang L."/>
            <person name="Wang Z.-W."/>
            <person name="Zhao X."/>
            <person name="Zhong W.-Y."/>
            <person name="Peng D.-H."/>
            <person name="Ahmad S."/>
            <person name="Lan S."/>
            <person name="Zhang J.-S."/>
            <person name="Tsai W.-C."/>
            <person name="Van De Peer Y."/>
            <person name="Liu Z.-J."/>
        </authorList>
    </citation>
    <scope>NUCLEOTIDE SEQUENCE</scope>
    <source>
        <strain evidence="2">SCP</strain>
        <tissue evidence="2">Leaves</tissue>
    </source>
</reference>
<organism evidence="2 3">
    <name type="scientific">Acorus gramineus</name>
    <name type="common">Dwarf sweet flag</name>
    <dbReference type="NCBI Taxonomy" id="55184"/>
    <lineage>
        <taxon>Eukaryota</taxon>
        <taxon>Viridiplantae</taxon>
        <taxon>Streptophyta</taxon>
        <taxon>Embryophyta</taxon>
        <taxon>Tracheophyta</taxon>
        <taxon>Spermatophyta</taxon>
        <taxon>Magnoliopsida</taxon>
        <taxon>Liliopsida</taxon>
        <taxon>Acoraceae</taxon>
        <taxon>Acorus</taxon>
    </lineage>
</organism>
<proteinExistence type="predicted"/>
<sequence length="67" mass="7673">MLERFLQQLGHLQAIPKEPIRPDRKTRRPWWQWALYGAMGGSLVGSKIKSPQNAKAMGHRSRIHGVV</sequence>
<accession>A0AAV9B860</accession>
<dbReference type="AlphaFoldDB" id="A0AAV9B860"/>
<gene>
    <name evidence="2" type="ORF">QJS04_geneDACA013268</name>
</gene>
<dbReference type="Proteomes" id="UP001179952">
    <property type="component" value="Unassembled WGS sequence"/>
</dbReference>
<name>A0AAV9B860_ACOGR</name>
<feature type="region of interest" description="Disordered" evidence="1">
    <location>
        <begin position="47"/>
        <end position="67"/>
    </location>
</feature>
<reference evidence="2" key="1">
    <citation type="journal article" date="2023" name="Nat. Commun.">
        <title>Diploid and tetraploid genomes of Acorus and the evolution of monocots.</title>
        <authorList>
            <person name="Ma L."/>
            <person name="Liu K.W."/>
            <person name="Li Z."/>
            <person name="Hsiao Y.Y."/>
            <person name="Qi Y."/>
            <person name="Fu T."/>
            <person name="Tang G.D."/>
            <person name="Zhang D."/>
            <person name="Sun W.H."/>
            <person name="Liu D.K."/>
            <person name="Li Y."/>
            <person name="Chen G.Z."/>
            <person name="Liu X.D."/>
            <person name="Liao X.Y."/>
            <person name="Jiang Y.T."/>
            <person name="Yu X."/>
            <person name="Hao Y."/>
            <person name="Huang J."/>
            <person name="Zhao X.W."/>
            <person name="Ke S."/>
            <person name="Chen Y.Y."/>
            <person name="Wu W.L."/>
            <person name="Hsu J.L."/>
            <person name="Lin Y.F."/>
            <person name="Huang M.D."/>
            <person name="Li C.Y."/>
            <person name="Huang L."/>
            <person name="Wang Z.W."/>
            <person name="Zhao X."/>
            <person name="Zhong W.Y."/>
            <person name="Peng D.H."/>
            <person name="Ahmad S."/>
            <person name="Lan S."/>
            <person name="Zhang J.S."/>
            <person name="Tsai W.C."/>
            <person name="Van de Peer Y."/>
            <person name="Liu Z.J."/>
        </authorList>
    </citation>
    <scope>NUCLEOTIDE SEQUENCE</scope>
    <source>
        <strain evidence="2">SCP</strain>
    </source>
</reference>
<evidence type="ECO:0000313" key="2">
    <source>
        <dbReference type="EMBL" id="KAK1272568.1"/>
    </source>
</evidence>
<evidence type="ECO:0000256" key="1">
    <source>
        <dbReference type="SAM" id="MobiDB-lite"/>
    </source>
</evidence>